<keyword evidence="2" id="KW-1185">Reference proteome</keyword>
<sequence>MYKQPWRWLVLAFHLPFCTAVRPQSEFAAVPTIEPPRDQDIVQHGKHESTKVKVSVKDLINEDSLMPFWLMSFSFAVKIAATIAVLGVGINTEVAGDGITDKLKRVAGIMATMAFTALAIITWYKDIVKIIDVAPQLTNRGEMFLVIALTWSCSGNLPASISVGLSVVMFNPMKLFYARPLYSCHVFGYPLYPGQVDWLPWHKHIYFLVLLPYFAPFCLARWSLRSSLVSFFDDGGCRGFFVRAVVPSWTLAGMVFMVFLMCYFGKVFIMLFWWVFYGFLTVISLTCWTWAKENAAKCWAEGVDTLCMLIIIITVNKLAVFLGYMFFKWYFQLKEGTEWFQHYLVGIWGVEDYFTRQIGRWAKDLEDVQDWGAEFEKGEPPPENAVVQGLDFLATMLTGLMKDKDGHAPKETISGSGLKAFIGIFQMEATCTLVISVQIMTIVMAYRWVENDGKFLQAFRQTLFNRTLEKYFGGFLTEDQLEMINRFWTFL</sequence>
<dbReference type="EMBL" id="LSRX01000237">
    <property type="protein sequence ID" value="OLQ03407.1"/>
    <property type="molecule type" value="Genomic_DNA"/>
</dbReference>
<evidence type="ECO:0000313" key="1">
    <source>
        <dbReference type="EMBL" id="OLQ03407.1"/>
    </source>
</evidence>
<protein>
    <submittedName>
        <fullName evidence="1">Uncharacterized protein</fullName>
    </submittedName>
</protein>
<dbReference type="AlphaFoldDB" id="A0A1Q9E7K8"/>
<comment type="caution">
    <text evidence="1">The sequence shown here is derived from an EMBL/GenBank/DDBJ whole genome shotgun (WGS) entry which is preliminary data.</text>
</comment>
<accession>A0A1Q9E7K8</accession>
<dbReference type="Proteomes" id="UP000186817">
    <property type="component" value="Unassembled WGS sequence"/>
</dbReference>
<name>A0A1Q9E7K8_SYMMI</name>
<evidence type="ECO:0000313" key="2">
    <source>
        <dbReference type="Proteomes" id="UP000186817"/>
    </source>
</evidence>
<dbReference type="OrthoDB" id="406531at2759"/>
<reference evidence="1 2" key="1">
    <citation type="submission" date="2016-02" db="EMBL/GenBank/DDBJ databases">
        <title>Genome analysis of coral dinoflagellate symbionts highlights evolutionary adaptations to a symbiotic lifestyle.</title>
        <authorList>
            <person name="Aranda M."/>
            <person name="Li Y."/>
            <person name="Liew Y.J."/>
            <person name="Baumgarten S."/>
            <person name="Simakov O."/>
            <person name="Wilson M."/>
            <person name="Piel J."/>
            <person name="Ashoor H."/>
            <person name="Bougouffa S."/>
            <person name="Bajic V.B."/>
            <person name="Ryu T."/>
            <person name="Ravasi T."/>
            <person name="Bayer T."/>
            <person name="Micklem G."/>
            <person name="Kim H."/>
            <person name="Bhak J."/>
            <person name="Lajeunesse T.C."/>
            <person name="Voolstra C.R."/>
        </authorList>
    </citation>
    <scope>NUCLEOTIDE SEQUENCE [LARGE SCALE GENOMIC DNA]</scope>
    <source>
        <strain evidence="1 2">CCMP2467</strain>
    </source>
</reference>
<gene>
    <name evidence="1" type="ORF">AK812_SmicGene13665</name>
</gene>
<organism evidence="1 2">
    <name type="scientific">Symbiodinium microadriaticum</name>
    <name type="common">Dinoflagellate</name>
    <name type="synonym">Zooxanthella microadriatica</name>
    <dbReference type="NCBI Taxonomy" id="2951"/>
    <lineage>
        <taxon>Eukaryota</taxon>
        <taxon>Sar</taxon>
        <taxon>Alveolata</taxon>
        <taxon>Dinophyceae</taxon>
        <taxon>Suessiales</taxon>
        <taxon>Symbiodiniaceae</taxon>
        <taxon>Symbiodinium</taxon>
    </lineage>
</organism>
<proteinExistence type="predicted"/>